<dbReference type="InterPro" id="IPR004843">
    <property type="entry name" value="Calcineurin-like_PHP"/>
</dbReference>
<evidence type="ECO:0000313" key="4">
    <source>
        <dbReference type="Proteomes" id="UP000001880"/>
    </source>
</evidence>
<dbReference type="PANTHER" id="PTHR46546:SF4">
    <property type="entry name" value="SHEWANELLA-LIKE PROTEIN PHOSPHATASE 1"/>
    <property type="match status" value="1"/>
</dbReference>
<dbReference type="Gene3D" id="3.60.21.10">
    <property type="match status" value="1"/>
</dbReference>
<proteinExistence type="predicted"/>
<feature type="region of interest" description="Disordered" evidence="1">
    <location>
        <begin position="46"/>
        <end position="71"/>
    </location>
</feature>
<dbReference type="KEGG" id="hoh:Hoch_4610"/>
<dbReference type="HOGENOM" id="CLU_042543_2_0_7"/>
<dbReference type="Proteomes" id="UP000001880">
    <property type="component" value="Chromosome"/>
</dbReference>
<dbReference type="InterPro" id="IPR029052">
    <property type="entry name" value="Metallo-depent_PP-like"/>
</dbReference>
<gene>
    <name evidence="3" type="ordered locus">Hoch_4610</name>
</gene>
<dbReference type="EMBL" id="CP001804">
    <property type="protein sequence ID" value="ACY17101.1"/>
    <property type="molecule type" value="Genomic_DNA"/>
</dbReference>
<sequence>MTPPHPSSSSFLRRRSARAPASALTAAALGALSLAACKGEPASAPAVASAKPSAAASAPASAPEPAAKREAAAPADSASACAALPALASRYPAPARVVAIGDLHGDLDAALRALSLAGAIASPEAARAGGETLWTGGDMVLVQTGDVLDRGDDEQAILDLLARLEREARAAGGAVHALLGNHETMNAAGDFRYVTPGGFSDFADAPGVAAVAEAPALAAVPAQQRARAAAFLPGGVYAERLAARNTVVVVGDTVFAHGGVVPRWAEYGIERVNAELRCWLAGEARPPAVLLAEDNPMWSRDFSREPAACDALERALAALDATRMVVGHTPQADGITSACDGRVWRIDTGMAAHYGGAVQALELRGDSARILSEDE</sequence>
<organism evidence="3 4">
    <name type="scientific">Haliangium ochraceum (strain DSM 14365 / JCM 11303 / SMP-2)</name>
    <dbReference type="NCBI Taxonomy" id="502025"/>
    <lineage>
        <taxon>Bacteria</taxon>
        <taxon>Pseudomonadati</taxon>
        <taxon>Myxococcota</taxon>
        <taxon>Polyangia</taxon>
        <taxon>Haliangiales</taxon>
        <taxon>Kofleriaceae</taxon>
        <taxon>Haliangium</taxon>
    </lineage>
</organism>
<keyword evidence="4" id="KW-1185">Reference proteome</keyword>
<dbReference type="STRING" id="502025.Hoch_4610"/>
<dbReference type="AlphaFoldDB" id="D0LQ64"/>
<dbReference type="GO" id="GO:0016787">
    <property type="term" value="F:hydrolase activity"/>
    <property type="evidence" value="ECO:0007669"/>
    <property type="project" value="InterPro"/>
</dbReference>
<evidence type="ECO:0000259" key="2">
    <source>
        <dbReference type="Pfam" id="PF00149"/>
    </source>
</evidence>
<protein>
    <submittedName>
        <fullName evidence="3">Metallophosphoesterase</fullName>
    </submittedName>
</protein>
<dbReference type="OrthoDB" id="7550081at2"/>
<dbReference type="Pfam" id="PF00149">
    <property type="entry name" value="Metallophos"/>
    <property type="match status" value="1"/>
</dbReference>
<accession>D0LQ64</accession>
<dbReference type="SUPFAM" id="SSF56300">
    <property type="entry name" value="Metallo-dependent phosphatases"/>
    <property type="match status" value="1"/>
</dbReference>
<dbReference type="eggNOG" id="COG0639">
    <property type="taxonomic scope" value="Bacteria"/>
</dbReference>
<dbReference type="RefSeq" id="WP_012829699.1">
    <property type="nucleotide sequence ID" value="NC_013440.1"/>
</dbReference>
<feature type="compositionally biased region" description="Low complexity" evidence="1">
    <location>
        <begin position="46"/>
        <end position="65"/>
    </location>
</feature>
<feature type="domain" description="Calcineurin-like phosphoesterase" evidence="2">
    <location>
        <begin position="96"/>
        <end position="331"/>
    </location>
</feature>
<evidence type="ECO:0000313" key="3">
    <source>
        <dbReference type="EMBL" id="ACY17101.1"/>
    </source>
</evidence>
<reference evidence="3 4" key="1">
    <citation type="journal article" date="2010" name="Stand. Genomic Sci.">
        <title>Complete genome sequence of Haliangium ochraceum type strain (SMP-2).</title>
        <authorList>
            <consortium name="US DOE Joint Genome Institute (JGI-PGF)"/>
            <person name="Ivanova N."/>
            <person name="Daum C."/>
            <person name="Lang E."/>
            <person name="Abt B."/>
            <person name="Kopitz M."/>
            <person name="Saunders E."/>
            <person name="Lapidus A."/>
            <person name="Lucas S."/>
            <person name="Glavina Del Rio T."/>
            <person name="Nolan M."/>
            <person name="Tice H."/>
            <person name="Copeland A."/>
            <person name="Cheng J.F."/>
            <person name="Chen F."/>
            <person name="Bruce D."/>
            <person name="Goodwin L."/>
            <person name="Pitluck S."/>
            <person name="Mavromatis K."/>
            <person name="Pati A."/>
            <person name="Mikhailova N."/>
            <person name="Chen A."/>
            <person name="Palaniappan K."/>
            <person name="Land M."/>
            <person name="Hauser L."/>
            <person name="Chang Y.J."/>
            <person name="Jeffries C.D."/>
            <person name="Detter J.C."/>
            <person name="Brettin T."/>
            <person name="Rohde M."/>
            <person name="Goker M."/>
            <person name="Bristow J."/>
            <person name="Markowitz V."/>
            <person name="Eisen J.A."/>
            <person name="Hugenholtz P."/>
            <person name="Kyrpides N.C."/>
            <person name="Klenk H.P."/>
        </authorList>
    </citation>
    <scope>NUCLEOTIDE SEQUENCE [LARGE SCALE GENOMIC DNA]</scope>
    <source>
        <strain evidence="4">DSM 14365 / CIP 107738 / JCM 11303 / AJ 13395 / SMP-2</strain>
    </source>
</reference>
<dbReference type="PANTHER" id="PTHR46546">
    <property type="entry name" value="SHEWANELLA-LIKE PROTEIN PHOSPHATASE 1"/>
    <property type="match status" value="1"/>
</dbReference>
<name>D0LQ64_HALO1</name>
<evidence type="ECO:0000256" key="1">
    <source>
        <dbReference type="SAM" id="MobiDB-lite"/>
    </source>
</evidence>